<keyword evidence="13" id="KW-0167">Capsid protein</keyword>
<reference evidence="13 14" key="1">
    <citation type="submission" date="2016-05" db="EMBL/GenBank/DDBJ databases">
        <title>Paenibacillus oryzae. sp. nov., isolated from the rice root.</title>
        <authorList>
            <person name="Zhang J."/>
            <person name="Zhang X."/>
        </authorList>
    </citation>
    <scope>NUCLEOTIDE SEQUENCE [LARGE SCALE GENOMIC DNA]</scope>
    <source>
        <strain evidence="13 14">1DrF-4</strain>
    </source>
</reference>
<keyword evidence="5" id="KW-0808">Transferase</keyword>
<dbReference type="AlphaFoldDB" id="A0A1A5YJD0"/>
<name>A0A1A5YJD0_9BACL</name>
<dbReference type="GO" id="GO:0008879">
    <property type="term" value="F:glucose-1-phosphate thymidylyltransferase activity"/>
    <property type="evidence" value="ECO:0007669"/>
    <property type="project" value="UniProtKB-EC"/>
</dbReference>
<keyword evidence="8" id="KW-0460">Magnesium</keyword>
<evidence type="ECO:0000256" key="8">
    <source>
        <dbReference type="ARBA" id="ARBA00022842"/>
    </source>
</evidence>
<keyword evidence="13" id="KW-0946">Virion</keyword>
<evidence type="ECO:0000256" key="2">
    <source>
        <dbReference type="ARBA" id="ARBA00010480"/>
    </source>
</evidence>
<keyword evidence="7" id="KW-0479">Metal-binding</keyword>
<dbReference type="GO" id="GO:0046872">
    <property type="term" value="F:metal ion binding"/>
    <property type="evidence" value="ECO:0007669"/>
    <property type="project" value="UniProtKB-KW"/>
</dbReference>
<protein>
    <recommendedName>
        <fullName evidence="4">Glucose-1-phosphate thymidylyltransferase</fullName>
        <ecNumber evidence="3">2.7.7.24</ecNumber>
    </recommendedName>
    <alternativeName>
        <fullName evidence="10">dTDP-glucose pyrophosphorylase</fullName>
    </alternativeName>
    <alternativeName>
        <fullName evidence="9">dTDP-glucose synthase</fullName>
    </alternativeName>
</protein>
<dbReference type="InterPro" id="IPR029044">
    <property type="entry name" value="Nucleotide-diphossugar_trans"/>
</dbReference>
<evidence type="ECO:0000256" key="7">
    <source>
        <dbReference type="ARBA" id="ARBA00022723"/>
    </source>
</evidence>
<evidence type="ECO:0000256" key="6">
    <source>
        <dbReference type="ARBA" id="ARBA00022695"/>
    </source>
</evidence>
<evidence type="ECO:0000256" key="3">
    <source>
        <dbReference type="ARBA" id="ARBA00012461"/>
    </source>
</evidence>
<evidence type="ECO:0000313" key="14">
    <source>
        <dbReference type="Proteomes" id="UP000092024"/>
    </source>
</evidence>
<sequence length="247" mass="27479">MKGIILAGGTGSRLFPLTKVTNKHLLPVGKYPMIFHSVAKLKQAGIKDILIITGKEHMGDVVNLLGSGHDLNLTFTYKVQDEAGGIAQALGLAEQFVNEEPMVVILGDNVFEDNLSLFVENFRSQGSGAKVLIREVLCPHRYGVPNLQGEKIISIEEKPKIPKTNYAVTGIYMYDRRVFDIIRTLKPSLRNELEITDVNNVYIASDELTYDILSGWWTDAGTYDSLLQANEMAKDVHLGEEFGRLKL</sequence>
<keyword evidence="6" id="KW-0548">Nucleotidyltransferase</keyword>
<evidence type="ECO:0000256" key="9">
    <source>
        <dbReference type="ARBA" id="ARBA00032492"/>
    </source>
</evidence>
<comment type="caution">
    <text evidence="13">The sequence shown here is derived from an EMBL/GenBank/DDBJ whole genome shotgun (WGS) entry which is preliminary data.</text>
</comment>
<keyword evidence="14" id="KW-1185">Reference proteome</keyword>
<dbReference type="PANTHER" id="PTHR43532">
    <property type="entry name" value="GLUCOSE-1-PHOSPHATE THYMIDYLYLTRANSFERASE"/>
    <property type="match status" value="1"/>
</dbReference>
<evidence type="ECO:0000256" key="10">
    <source>
        <dbReference type="ARBA" id="ARBA00032598"/>
    </source>
</evidence>
<dbReference type="EC" id="2.7.7.24" evidence="3"/>
<dbReference type="RefSeq" id="WP_068683083.1">
    <property type="nucleotide sequence ID" value="NZ_LYPA01000054.1"/>
</dbReference>
<dbReference type="Gene3D" id="3.90.550.10">
    <property type="entry name" value="Spore Coat Polysaccharide Biosynthesis Protein SpsA, Chain A"/>
    <property type="match status" value="1"/>
</dbReference>
<dbReference type="InterPro" id="IPR005835">
    <property type="entry name" value="NTP_transferase_dom"/>
</dbReference>
<feature type="domain" description="Nucleotidyl transferase" evidence="12">
    <location>
        <begin position="2"/>
        <end position="233"/>
    </location>
</feature>
<organism evidence="13 14">
    <name type="scientific">Paenibacillus oryzae</name>
    <dbReference type="NCBI Taxonomy" id="1844972"/>
    <lineage>
        <taxon>Bacteria</taxon>
        <taxon>Bacillati</taxon>
        <taxon>Bacillota</taxon>
        <taxon>Bacilli</taxon>
        <taxon>Bacillales</taxon>
        <taxon>Paenibacillaceae</taxon>
        <taxon>Paenibacillus</taxon>
    </lineage>
</organism>
<dbReference type="SUPFAM" id="SSF53448">
    <property type="entry name" value="Nucleotide-diphospho-sugar transferases"/>
    <property type="match status" value="1"/>
</dbReference>
<evidence type="ECO:0000256" key="11">
    <source>
        <dbReference type="ARBA" id="ARBA00049336"/>
    </source>
</evidence>
<evidence type="ECO:0000256" key="1">
    <source>
        <dbReference type="ARBA" id="ARBA00001946"/>
    </source>
</evidence>
<comment type="similarity">
    <text evidence="2">Belongs to the glucose-1-phosphate thymidylyltransferase family.</text>
</comment>
<dbReference type="Pfam" id="PF00483">
    <property type="entry name" value="NTP_transferase"/>
    <property type="match status" value="1"/>
</dbReference>
<evidence type="ECO:0000259" key="12">
    <source>
        <dbReference type="Pfam" id="PF00483"/>
    </source>
</evidence>
<accession>A0A1A5YJD0</accession>
<comment type="catalytic activity">
    <reaction evidence="11">
        <text>dTTP + alpha-D-glucose 1-phosphate + H(+) = dTDP-alpha-D-glucose + diphosphate</text>
        <dbReference type="Rhea" id="RHEA:15225"/>
        <dbReference type="ChEBI" id="CHEBI:15378"/>
        <dbReference type="ChEBI" id="CHEBI:33019"/>
        <dbReference type="ChEBI" id="CHEBI:37568"/>
        <dbReference type="ChEBI" id="CHEBI:57477"/>
        <dbReference type="ChEBI" id="CHEBI:58601"/>
        <dbReference type="EC" id="2.7.7.24"/>
    </reaction>
</comment>
<dbReference type="Proteomes" id="UP000092024">
    <property type="component" value="Unassembled WGS sequence"/>
</dbReference>
<gene>
    <name evidence="13" type="ORF">A7K91_14250</name>
</gene>
<dbReference type="STRING" id="1844972.A7K91_14250"/>
<proteinExistence type="inferred from homology"/>
<dbReference type="EMBL" id="LYPA01000054">
    <property type="protein sequence ID" value="OBR65721.1"/>
    <property type="molecule type" value="Genomic_DNA"/>
</dbReference>
<comment type="cofactor">
    <cofactor evidence="1">
        <name>Mg(2+)</name>
        <dbReference type="ChEBI" id="CHEBI:18420"/>
    </cofactor>
</comment>
<evidence type="ECO:0000256" key="4">
    <source>
        <dbReference type="ARBA" id="ARBA00017654"/>
    </source>
</evidence>
<evidence type="ECO:0000256" key="5">
    <source>
        <dbReference type="ARBA" id="ARBA00022679"/>
    </source>
</evidence>
<dbReference type="OrthoDB" id="9803871at2"/>
<dbReference type="InterPro" id="IPR005907">
    <property type="entry name" value="G1P_thy_trans_s"/>
</dbReference>
<evidence type="ECO:0000313" key="13">
    <source>
        <dbReference type="EMBL" id="OBR65721.1"/>
    </source>
</evidence>
<dbReference type="PANTHER" id="PTHR43532:SF1">
    <property type="entry name" value="GLUCOSE-1-PHOSPHATE THYMIDYLYLTRANSFERASE 1"/>
    <property type="match status" value="1"/>
</dbReference>